<accession>A0A177B636</accession>
<dbReference type="OrthoDB" id="2436455at2759"/>
<dbReference type="SUPFAM" id="SSF116907">
    <property type="entry name" value="Hook domain"/>
    <property type="match status" value="1"/>
</dbReference>
<dbReference type="EMBL" id="LWCA01000235">
    <property type="protein sequence ID" value="OAF69748.1"/>
    <property type="molecule type" value="Genomic_DNA"/>
</dbReference>
<reference evidence="2 3" key="1">
    <citation type="submission" date="2016-04" db="EMBL/GenBank/DDBJ databases">
        <title>The genome of Intoshia linei affirms orthonectids as highly simplified spiralians.</title>
        <authorList>
            <person name="Mikhailov K.V."/>
            <person name="Slusarev G.S."/>
            <person name="Nikitin M.A."/>
            <person name="Logacheva M.D."/>
            <person name="Penin A."/>
            <person name="Aleoshin V."/>
            <person name="Panchin Y.V."/>
        </authorList>
    </citation>
    <scope>NUCLEOTIDE SEQUENCE [LARGE SCALE GENOMIC DNA]</scope>
    <source>
        <strain evidence="2">Intl2013</strain>
        <tissue evidence="2">Whole animal</tissue>
    </source>
</reference>
<dbReference type="InterPro" id="IPR036872">
    <property type="entry name" value="CH_dom_sf"/>
</dbReference>
<name>A0A177B636_9BILA</name>
<comment type="caution">
    <text evidence="2">The sequence shown here is derived from an EMBL/GenBank/DDBJ whole genome shotgun (WGS) entry which is preliminary data.</text>
</comment>
<evidence type="ECO:0000256" key="1">
    <source>
        <dbReference type="SAM" id="Coils"/>
    </source>
</evidence>
<protein>
    <submittedName>
        <fullName evidence="2">Uncharacterized protein</fullName>
    </submittedName>
</protein>
<proteinExistence type="predicted"/>
<dbReference type="Gene3D" id="1.10.418.10">
    <property type="entry name" value="Calponin-like domain"/>
    <property type="match status" value="1"/>
</dbReference>
<gene>
    <name evidence="2" type="ORF">A3Q56_02487</name>
</gene>
<organism evidence="2 3">
    <name type="scientific">Intoshia linei</name>
    <dbReference type="NCBI Taxonomy" id="1819745"/>
    <lineage>
        <taxon>Eukaryota</taxon>
        <taxon>Metazoa</taxon>
        <taxon>Spiralia</taxon>
        <taxon>Lophotrochozoa</taxon>
        <taxon>Mesozoa</taxon>
        <taxon>Orthonectida</taxon>
        <taxon>Rhopaluridae</taxon>
        <taxon>Intoshia</taxon>
    </lineage>
</organism>
<feature type="coiled-coil region" evidence="1">
    <location>
        <begin position="316"/>
        <end position="368"/>
    </location>
</feature>
<keyword evidence="1" id="KW-0175">Coiled coil</keyword>
<feature type="coiled-coil region" evidence="1">
    <location>
        <begin position="205"/>
        <end position="291"/>
    </location>
</feature>
<evidence type="ECO:0000313" key="2">
    <source>
        <dbReference type="EMBL" id="OAF69748.1"/>
    </source>
</evidence>
<keyword evidence="3" id="KW-1185">Reference proteome</keyword>
<dbReference type="Proteomes" id="UP000078046">
    <property type="component" value="Unassembled WGS sequence"/>
</dbReference>
<evidence type="ECO:0000313" key="3">
    <source>
        <dbReference type="Proteomes" id="UP000078046"/>
    </source>
</evidence>
<sequence>MILSSQKVDCLLNWLNMCLELNNESPVSDIAKLRDGTVFLKITNIIDPEFKHNTSKTSCSKSKLNILHGFLKVKLQSENIHINFDKVGDGIHVEICAVLLLLVVCALICENNEKFVNQLCMNENHPEMENLIYLMVRNILQNNVPHINQNFQSILYEDLDISLEKTFKSYDTICDSPIHKFSNTTDESKMIQLYYSKIVTLSTKLMSCEDSIQDLNSDLNEKNMELKNYKIIISEYEKKNKKLSKNNIFYDQSMIELESKINEFKKIADKYENLLEKYNLQNQELTNINKQNLELRQLNFEKEEFYARHKRLFKLLEEGRQKFSKLSAEKEKMKQDYNLRISDIEGKNKTLENDYHELKENYEFLQSQSESVKSGDVSRLNSTLPLNYELELISLKDKENDLMEKMKLLQDVILEKNDVIEEKSNEIIHINTKNCRYVENISNLKKLLAQNVENERKNSFHISKILKKENLKYQYIVDNFTKIDSLDTISTSLNVKINDISEKLKTFKIQTKHCKYNFDTLKIRYDHIVENVKKTFNVVFEKLKDIEGKSINLNIFDTLNSSINDCSNIVKYGVNFNSIIKTMSDEYTENVENHNETIRNLTESHCNERLLWEKKFKVIPKVFEILSNNFIAFIDKMSILDNIDKMTDKLQVLIIKSIILCIILQQKNDEIIDINILQKKLNCSLKTTEDLKLMMKTMSDDYAEKLEDHNETLNNLAESHSNERLFWEKKFNVVPKVFETLSNNFVNSFNKMSILDNIDKMADRLQVLIIKSVILCIIIQQKNDEIIDVNILNEKLNCSLKTTEDLKLMMKIMSDDYAEKLEDHNETLNNLAESHSNEILLWKKKFNVIPKVFETLSKNFVSSFNKMSILDYINKMADRLQVLIIKSVILCMIIQKKNDEIIDVNILKDKLNCSLKTTEYLKSMMKAMTDAYAEKLEDHNETVHHLAESHSEKTLCWKKKFNIIVETLSDKVITNLKEKEIFDWTDKMTNKLQVLISKASILNDCLKEKENKILDTRQLLYEALNQIKILKQCKSKSKHFLNENIIALLDSIMLVLNDKKSEFNNYFLIINNKLILIQNGLDKIQKKVQNYDILKNELISSKDEISLINLKSCQQSDDIRNCETKMKEILYDFNNYKLNICSKLKKLISIVPNDSNYNLKDHSESDFDENFDNLYLNLKQQLSHIFDCDQNSTLTATNISKEQTVDSQENNVFDFVGLNPQVYNIPYQKINETKFYLGEIFNPVQPMTFFNGDNLPIPCKDLDLNESGQDTTYFVGNSINTNMKSNEDIYLDAINTKINNINFTPSPISTSQDNISLKRIDQLQKRNKICPNHLKSNYPLELMTAPPSQNIKLTGTPILESKKGAIEQDSLNVDYQQKKKKKNSLKKLFKAKKRF</sequence>